<protein>
    <submittedName>
        <fullName evidence="3">Uncharacterized protein</fullName>
    </submittedName>
</protein>
<name>D2V2P9_NAEGR</name>
<feature type="region of interest" description="Disordered" evidence="1">
    <location>
        <begin position="545"/>
        <end position="566"/>
    </location>
</feature>
<dbReference type="OrthoDB" id="10423278at2759"/>
<keyword evidence="2" id="KW-0472">Membrane</keyword>
<keyword evidence="2" id="KW-1133">Transmembrane helix</keyword>
<sequence>MKKLDQQYSPPTYNVSTVGYSNSDESMVLDYVPVSEDGFQNFGQMENTDNLTSSIQYIPAMNEPPQANFVSYNESNEDLQQNDSPTTTGTDKPLRFRRQPKTKSDQPLVDNFQKQSHMFFVPSAGSISSPSPNAFSAQQEDNLNVSLGYSVPEFIPSATVMPQQHSGNIPPLHHQGSPTMISSYQSDFSSSAMHNSGMSSVSHNDNGYVQHHSSANSFQAYPSYQAHQNIPTQKEFKPASKAKQSMCSRLLKYLIVLIMLAILGAMIYGGFKVWANNASVLETDSSNYVTQQHHQQHNNRLEIKEEEEEVLVDKEEPQIAKPNNPPPVSEVPSNTDTNTQTQEREPTLTNNEPQNGEQANQDDPYNFYDPFKNIKTDKAPKPKKKKQIKPKKKVKVQIPQEIYDRVYPKKKKSGSNESKFGFMDEKIEKYLDNLSEKEYNKLSNTNKELIKKYIRLREKESFEQHTAKSSSGKYKKKGIRKKKAKTNPYEFDYAKNDDDEMQISSDPKLPVKTVRDKKGKIHHVDPFGINEHENNEAYDEDVKNYMKNPDHEKYINKYDEDEDDDY</sequence>
<dbReference type="InParanoid" id="D2V2P9"/>
<keyword evidence="4" id="KW-1185">Reference proteome</keyword>
<feature type="region of interest" description="Disordered" evidence="1">
    <location>
        <begin position="461"/>
        <end position="481"/>
    </location>
</feature>
<feature type="transmembrane region" description="Helical" evidence="2">
    <location>
        <begin position="250"/>
        <end position="271"/>
    </location>
</feature>
<dbReference type="GeneID" id="8849955"/>
<dbReference type="AlphaFoldDB" id="D2V2P9"/>
<feature type="compositionally biased region" description="Basic residues" evidence="1">
    <location>
        <begin position="381"/>
        <end position="395"/>
    </location>
</feature>
<feature type="compositionally biased region" description="Polar residues" evidence="1">
    <location>
        <begin position="335"/>
        <end position="363"/>
    </location>
</feature>
<feature type="compositionally biased region" description="Basic and acidic residues" evidence="1">
    <location>
        <begin position="545"/>
        <end position="558"/>
    </location>
</feature>
<evidence type="ECO:0000256" key="1">
    <source>
        <dbReference type="SAM" id="MobiDB-lite"/>
    </source>
</evidence>
<organism evidence="4">
    <name type="scientific">Naegleria gruberi</name>
    <name type="common">Amoeba</name>
    <dbReference type="NCBI Taxonomy" id="5762"/>
    <lineage>
        <taxon>Eukaryota</taxon>
        <taxon>Discoba</taxon>
        <taxon>Heterolobosea</taxon>
        <taxon>Tetramitia</taxon>
        <taxon>Eutetramitia</taxon>
        <taxon>Vahlkampfiidae</taxon>
        <taxon>Naegleria</taxon>
    </lineage>
</organism>
<evidence type="ECO:0000256" key="2">
    <source>
        <dbReference type="SAM" id="Phobius"/>
    </source>
</evidence>
<dbReference type="EMBL" id="GG738849">
    <property type="protein sequence ID" value="EFC49100.1"/>
    <property type="molecule type" value="Genomic_DNA"/>
</dbReference>
<dbReference type="VEuPathDB" id="AmoebaDB:NAEGRDRAFT_78315"/>
<feature type="region of interest" description="Disordered" evidence="1">
    <location>
        <begin position="289"/>
        <end position="400"/>
    </location>
</feature>
<dbReference type="Proteomes" id="UP000006671">
    <property type="component" value="Unassembled WGS sequence"/>
</dbReference>
<reference evidence="3 4" key="1">
    <citation type="journal article" date="2010" name="Cell">
        <title>The genome of Naegleria gruberi illuminates early eukaryotic versatility.</title>
        <authorList>
            <person name="Fritz-Laylin L.K."/>
            <person name="Prochnik S.E."/>
            <person name="Ginger M.L."/>
            <person name="Dacks J.B."/>
            <person name="Carpenter M.L."/>
            <person name="Field M.C."/>
            <person name="Kuo A."/>
            <person name="Paredez A."/>
            <person name="Chapman J."/>
            <person name="Pham J."/>
            <person name="Shu S."/>
            <person name="Neupane R."/>
            <person name="Cipriano M."/>
            <person name="Mancuso J."/>
            <person name="Tu H."/>
            <person name="Salamov A."/>
            <person name="Lindquist E."/>
            <person name="Shapiro H."/>
            <person name="Lucas S."/>
            <person name="Grigoriev I.V."/>
            <person name="Cande W.Z."/>
            <person name="Fulton C."/>
            <person name="Rokhsar D.S."/>
            <person name="Dawson S.C."/>
        </authorList>
    </citation>
    <scope>NUCLEOTIDE SEQUENCE [LARGE SCALE GENOMIC DNA]</scope>
    <source>
        <strain evidence="3 4">NEG-M</strain>
    </source>
</reference>
<dbReference type="OMA" id="DHEKYIN"/>
<feature type="region of interest" description="Disordered" evidence="1">
    <location>
        <begin position="498"/>
        <end position="517"/>
    </location>
</feature>
<proteinExistence type="predicted"/>
<evidence type="ECO:0000313" key="4">
    <source>
        <dbReference type="Proteomes" id="UP000006671"/>
    </source>
</evidence>
<feature type="compositionally biased region" description="Polar residues" evidence="1">
    <location>
        <begin position="75"/>
        <end position="90"/>
    </location>
</feature>
<dbReference type="RefSeq" id="XP_002681844.1">
    <property type="nucleotide sequence ID" value="XM_002681798.1"/>
</dbReference>
<accession>D2V2P9</accession>
<dbReference type="KEGG" id="ngr:NAEGRDRAFT_78315"/>
<feature type="region of interest" description="Disordered" evidence="1">
    <location>
        <begin position="75"/>
        <end position="107"/>
    </location>
</feature>
<gene>
    <name evidence="3" type="ORF">NAEGRDRAFT_78315</name>
</gene>
<evidence type="ECO:0000313" key="3">
    <source>
        <dbReference type="EMBL" id="EFC49100.1"/>
    </source>
</evidence>
<keyword evidence="2" id="KW-0812">Transmembrane</keyword>